<sequence>MIGLIKAGRFTAAVLFVTVGVSMLLDRAAGTHMVGQLIRWWPFLFVAAGLELIVLQFLSKSRETAVKLDPVAIFFSVIICAVVVGSQGFSQGLLSGLNFNVDAVQGRSFDKEPTELTLTPAVTRIHAINTNGRIELAAEDGDAVRIQATVWVNDDDEQEARKIADASHVEQSIQGAELTLKAVGEEYTKAWLVKNKARIDITVTLPRTASLDYLAETENGSIRAAGLRTPNLFSAHTSNGSMELTDIQGNVEAVTENGKISAGSISGAVKAQSVNGEIVVRDTGAGVNVAASNGKVSLSSVKGDAVARTDNGSITIKNVFGRVEAHTENGAVRLESAEMAGDWQASTDNGRITIRLPGGAGFKVQGSARVLHTGLPIRLEEEKLSGTVGSGEHILAIRTDGEISLETVN</sequence>
<proteinExistence type="predicted"/>
<dbReference type="OrthoDB" id="2640165at2"/>
<feature type="transmembrane region" description="Helical" evidence="1">
    <location>
        <begin position="7"/>
        <end position="25"/>
    </location>
</feature>
<dbReference type="Pfam" id="PF13349">
    <property type="entry name" value="DUF4097"/>
    <property type="match status" value="1"/>
</dbReference>
<dbReference type="PANTHER" id="PTHR34094:SF1">
    <property type="entry name" value="PROTEIN FAM185A"/>
    <property type="match status" value="1"/>
</dbReference>
<keyword evidence="1" id="KW-0812">Transmembrane</keyword>
<feature type="domain" description="DUF4097" evidence="2">
    <location>
        <begin position="145"/>
        <end position="405"/>
    </location>
</feature>
<reference evidence="4 5" key="1">
    <citation type="submission" date="2018-01" db="EMBL/GenBank/DDBJ databases">
        <title>The whole genome sequencing and assembly of Paenibacillus chitinolyticus KCCM 41400 strain.</title>
        <authorList>
            <person name="Kim J.-Y."/>
            <person name="Park M.-K."/>
            <person name="Lee Y.-J."/>
            <person name="Yi H."/>
            <person name="Bahn Y.-S."/>
            <person name="Kim J.F."/>
            <person name="Lee D.-W."/>
        </authorList>
    </citation>
    <scope>NUCLEOTIDE SEQUENCE [LARGE SCALE GENOMIC DNA]</scope>
    <source>
        <strain evidence="4 5">KCCM 41400</strain>
    </source>
</reference>
<dbReference type="GeneID" id="95378282"/>
<dbReference type="KEGG" id="pchi:PC41400_26175"/>
<organism evidence="4 5">
    <name type="scientific">Paenibacillus chitinolyticus</name>
    <dbReference type="NCBI Taxonomy" id="79263"/>
    <lineage>
        <taxon>Bacteria</taxon>
        <taxon>Bacillati</taxon>
        <taxon>Bacillota</taxon>
        <taxon>Bacilli</taxon>
        <taxon>Bacillales</taxon>
        <taxon>Paenibacillaceae</taxon>
        <taxon>Paenibacillus</taxon>
    </lineage>
</organism>
<evidence type="ECO:0000259" key="2">
    <source>
        <dbReference type="Pfam" id="PF13349"/>
    </source>
</evidence>
<accession>A0A410X2Z1</accession>
<evidence type="ECO:0000313" key="6">
    <source>
        <dbReference type="Proteomes" id="UP001527202"/>
    </source>
</evidence>
<dbReference type="EMBL" id="CP026520">
    <property type="protein sequence ID" value="QAV20967.1"/>
    <property type="molecule type" value="Genomic_DNA"/>
</dbReference>
<evidence type="ECO:0000313" key="5">
    <source>
        <dbReference type="Proteomes" id="UP000288943"/>
    </source>
</evidence>
<evidence type="ECO:0000256" key="1">
    <source>
        <dbReference type="SAM" id="Phobius"/>
    </source>
</evidence>
<evidence type="ECO:0000313" key="4">
    <source>
        <dbReference type="EMBL" id="QAV20967.1"/>
    </source>
</evidence>
<dbReference type="InterPro" id="IPR025164">
    <property type="entry name" value="Toastrack_DUF4097"/>
</dbReference>
<dbReference type="Proteomes" id="UP000288943">
    <property type="component" value="Chromosome"/>
</dbReference>
<name>A0A410X2Z1_9BACL</name>
<feature type="transmembrane region" description="Helical" evidence="1">
    <location>
        <begin position="37"/>
        <end position="58"/>
    </location>
</feature>
<dbReference type="Proteomes" id="UP001527202">
    <property type="component" value="Unassembled WGS sequence"/>
</dbReference>
<dbReference type="EMBL" id="JAMDMJ010000006">
    <property type="protein sequence ID" value="MCY9595267.1"/>
    <property type="molecule type" value="Genomic_DNA"/>
</dbReference>
<keyword evidence="6" id="KW-1185">Reference proteome</keyword>
<keyword evidence="1" id="KW-0472">Membrane</keyword>
<evidence type="ECO:0000313" key="3">
    <source>
        <dbReference type="EMBL" id="MCY9595267.1"/>
    </source>
</evidence>
<reference evidence="3 6" key="2">
    <citation type="submission" date="2022-05" db="EMBL/GenBank/DDBJ databases">
        <title>Genome Sequencing of Bee-Associated Microbes.</title>
        <authorList>
            <person name="Dunlap C."/>
        </authorList>
    </citation>
    <scope>NUCLEOTIDE SEQUENCE [LARGE SCALE GENOMIC DNA]</scope>
    <source>
        <strain evidence="3 6">NRRL B-23120</strain>
    </source>
</reference>
<feature type="transmembrane region" description="Helical" evidence="1">
    <location>
        <begin position="70"/>
        <end position="89"/>
    </location>
</feature>
<keyword evidence="1" id="KW-1133">Transmembrane helix</keyword>
<dbReference type="AlphaFoldDB" id="A0A410X2Z1"/>
<gene>
    <name evidence="3" type="ORF">M5X16_05705</name>
    <name evidence="4" type="ORF">PC41400_26175</name>
</gene>
<protein>
    <submittedName>
        <fullName evidence="3">DUF4097 domain-containing protein</fullName>
    </submittedName>
</protein>
<dbReference type="PANTHER" id="PTHR34094">
    <property type="match status" value="1"/>
</dbReference>
<dbReference type="RefSeq" id="WP_042234480.1">
    <property type="nucleotide sequence ID" value="NZ_CP026520.1"/>
</dbReference>